<name>A0AAV9JIS5_9PEZI</name>
<organism evidence="1 2">
    <name type="scientific">Oleoguttula mirabilis</name>
    <dbReference type="NCBI Taxonomy" id="1507867"/>
    <lineage>
        <taxon>Eukaryota</taxon>
        <taxon>Fungi</taxon>
        <taxon>Dikarya</taxon>
        <taxon>Ascomycota</taxon>
        <taxon>Pezizomycotina</taxon>
        <taxon>Dothideomycetes</taxon>
        <taxon>Dothideomycetidae</taxon>
        <taxon>Mycosphaerellales</taxon>
        <taxon>Teratosphaeriaceae</taxon>
        <taxon>Oleoguttula</taxon>
    </lineage>
</organism>
<comment type="caution">
    <text evidence="1">The sequence shown here is derived from an EMBL/GenBank/DDBJ whole genome shotgun (WGS) entry which is preliminary data.</text>
</comment>
<sequence length="94" mass="10727">MAYAWPVFGLQAFDEANDGELQDAVKRTLVVKYPHPEAKEVPKQERAQARQLAEAEVWAAERVLMKLDDQKYQVFNRLVMEVLAMKYSGTGEAI</sequence>
<proteinExistence type="predicted"/>
<protein>
    <submittedName>
        <fullName evidence="1">Uncharacterized protein</fullName>
    </submittedName>
</protein>
<evidence type="ECO:0000313" key="2">
    <source>
        <dbReference type="Proteomes" id="UP001324427"/>
    </source>
</evidence>
<keyword evidence="2" id="KW-1185">Reference proteome</keyword>
<dbReference type="EMBL" id="JAVFHQ010000021">
    <property type="protein sequence ID" value="KAK4545146.1"/>
    <property type="molecule type" value="Genomic_DNA"/>
</dbReference>
<reference evidence="1 2" key="1">
    <citation type="submission" date="2021-11" db="EMBL/GenBank/DDBJ databases">
        <title>Black yeast isolated from Biological Soil Crust.</title>
        <authorList>
            <person name="Kurbessoian T."/>
        </authorList>
    </citation>
    <scope>NUCLEOTIDE SEQUENCE [LARGE SCALE GENOMIC DNA]</scope>
    <source>
        <strain evidence="1 2">CCFEE 5522</strain>
    </source>
</reference>
<accession>A0AAV9JIS5</accession>
<dbReference type="AlphaFoldDB" id="A0AAV9JIS5"/>
<evidence type="ECO:0000313" key="1">
    <source>
        <dbReference type="EMBL" id="KAK4545146.1"/>
    </source>
</evidence>
<gene>
    <name evidence="1" type="ORF">LTR36_003697</name>
</gene>
<dbReference type="Proteomes" id="UP001324427">
    <property type="component" value="Unassembled WGS sequence"/>
</dbReference>